<dbReference type="EMBL" id="CP092863">
    <property type="protein sequence ID" value="UYV61986.1"/>
    <property type="molecule type" value="Genomic_DNA"/>
</dbReference>
<reference evidence="1 2" key="1">
    <citation type="submission" date="2022-01" db="EMBL/GenBank/DDBJ databases">
        <title>A chromosomal length assembly of Cordylochernes scorpioides.</title>
        <authorList>
            <person name="Zeh D."/>
            <person name="Zeh J."/>
        </authorList>
    </citation>
    <scope>NUCLEOTIDE SEQUENCE [LARGE SCALE GENOMIC DNA]</scope>
    <source>
        <strain evidence="1">IN4F17</strain>
        <tissue evidence="1">Whole Body</tissue>
    </source>
</reference>
<sequence length="208" mass="24152">MLHVFRGFEKGFRYSAPFITMEKTSLNHRFVNLIKSYYANMTAVVRWNNSFTESIKVRSGYSSAYLIRVIAILLIIGGVELNPGPPTKKQTTLSTVRTPETKEVMEDDLKSIVIQIHTELRTLGARLESRLHNIEQKFDEWDQRLTVIETSQKTCLELATKNDLRIKTLEDHGDMLDRKTRENNLIFYGIIGPEAETQMKPYANWLRR</sequence>
<accession>A0ABY6JZG6</accession>
<protein>
    <submittedName>
        <fullName evidence="1">Uncharacterized protein</fullName>
    </submittedName>
</protein>
<evidence type="ECO:0000313" key="2">
    <source>
        <dbReference type="Proteomes" id="UP001235939"/>
    </source>
</evidence>
<organism evidence="1 2">
    <name type="scientific">Cordylochernes scorpioides</name>
    <dbReference type="NCBI Taxonomy" id="51811"/>
    <lineage>
        <taxon>Eukaryota</taxon>
        <taxon>Metazoa</taxon>
        <taxon>Ecdysozoa</taxon>
        <taxon>Arthropoda</taxon>
        <taxon>Chelicerata</taxon>
        <taxon>Arachnida</taxon>
        <taxon>Pseudoscorpiones</taxon>
        <taxon>Cheliferoidea</taxon>
        <taxon>Chernetidae</taxon>
        <taxon>Cordylochernes</taxon>
    </lineage>
</organism>
<dbReference type="Proteomes" id="UP001235939">
    <property type="component" value="Chromosome 01"/>
</dbReference>
<gene>
    <name evidence="1" type="ORF">LAZ67_1007327</name>
</gene>
<keyword evidence="2" id="KW-1185">Reference proteome</keyword>
<proteinExistence type="predicted"/>
<evidence type="ECO:0000313" key="1">
    <source>
        <dbReference type="EMBL" id="UYV61986.1"/>
    </source>
</evidence>
<name>A0ABY6JZG6_9ARAC</name>